<dbReference type="SUPFAM" id="SSF50346">
    <property type="entry name" value="PRC-barrel domain"/>
    <property type="match status" value="1"/>
</dbReference>
<evidence type="ECO:0000313" key="5">
    <source>
        <dbReference type="Proteomes" id="UP001183202"/>
    </source>
</evidence>
<dbReference type="InterPro" id="IPR027275">
    <property type="entry name" value="PRC-brl_dom"/>
</dbReference>
<dbReference type="Proteomes" id="UP001183202">
    <property type="component" value="Unassembled WGS sequence"/>
</dbReference>
<keyword evidence="5" id="KW-1185">Reference proteome</keyword>
<dbReference type="InterPro" id="IPR006668">
    <property type="entry name" value="Mg_transptr_MgtE_intracell_dom"/>
</dbReference>
<comment type="caution">
    <text evidence="4">The sequence shown here is derived from an EMBL/GenBank/DDBJ whole genome shotgun (WGS) entry which is preliminary data.</text>
</comment>
<name>A0ABU2NCV9_9PSEU</name>
<dbReference type="PANTHER" id="PTHR43773:SF1">
    <property type="entry name" value="MAGNESIUM TRANSPORTER MGTE"/>
    <property type="match status" value="1"/>
</dbReference>
<dbReference type="Pfam" id="PF05239">
    <property type="entry name" value="PRC"/>
    <property type="match status" value="1"/>
</dbReference>
<dbReference type="EMBL" id="JAVREJ010000014">
    <property type="protein sequence ID" value="MDT0351780.1"/>
    <property type="molecule type" value="Genomic_DNA"/>
</dbReference>
<dbReference type="InterPro" id="IPR058838">
    <property type="entry name" value="SH3_actinomycetes"/>
</dbReference>
<dbReference type="SUPFAM" id="SSF54631">
    <property type="entry name" value="CBS-domain pair"/>
    <property type="match status" value="1"/>
</dbReference>
<feature type="domain" description="CBS" evidence="3">
    <location>
        <begin position="350"/>
        <end position="408"/>
    </location>
</feature>
<dbReference type="Pfam" id="PF03448">
    <property type="entry name" value="MgtE_N"/>
    <property type="match status" value="1"/>
</dbReference>
<dbReference type="CDD" id="cd04606">
    <property type="entry name" value="CBS_pair_Mg_transporter"/>
    <property type="match status" value="1"/>
</dbReference>
<dbReference type="PROSITE" id="PS51371">
    <property type="entry name" value="CBS"/>
    <property type="match status" value="1"/>
</dbReference>
<keyword evidence="1" id="KW-0129">CBS domain</keyword>
<proteinExistence type="predicted"/>
<protein>
    <submittedName>
        <fullName evidence="4">CBS domain-containing protein</fullName>
    </submittedName>
</protein>
<gene>
    <name evidence="4" type="ORF">RM445_19840</name>
</gene>
<reference evidence="5" key="1">
    <citation type="submission" date="2023-07" db="EMBL/GenBank/DDBJ databases">
        <title>30 novel species of actinomycetes from the DSMZ collection.</title>
        <authorList>
            <person name="Nouioui I."/>
        </authorList>
    </citation>
    <scope>NUCLEOTIDE SEQUENCE [LARGE SCALE GENOMIC DNA]</scope>
    <source>
        <strain evidence="5">DSM 45834</strain>
    </source>
</reference>
<dbReference type="InterPro" id="IPR000644">
    <property type="entry name" value="CBS_dom"/>
</dbReference>
<evidence type="ECO:0000256" key="2">
    <source>
        <dbReference type="SAM" id="MobiDB-lite"/>
    </source>
</evidence>
<evidence type="ECO:0000256" key="1">
    <source>
        <dbReference type="PROSITE-ProRule" id="PRU00703"/>
    </source>
</evidence>
<accession>A0ABU2NCV9</accession>
<dbReference type="Gene3D" id="3.10.580.10">
    <property type="entry name" value="CBS-domain"/>
    <property type="match status" value="1"/>
</dbReference>
<dbReference type="SUPFAM" id="SSF158791">
    <property type="entry name" value="MgtE N-terminal domain-like"/>
    <property type="match status" value="1"/>
</dbReference>
<evidence type="ECO:0000259" key="3">
    <source>
        <dbReference type="PROSITE" id="PS51371"/>
    </source>
</evidence>
<sequence>MAATRVFVARLVGIAVYGPDGERIGKVRDVVATLRVDANPPRVLGLVVEVATRRRIFVPMLRVTGVDPGAITLATGSVSLRRFTQRRNEILVVGQLLDAPVRIAETGEEVLVVDAAIEPTRTRDWVVERLAVRARRSRLARRPELRVVSWRTVTGLSLTDRQGTDGLLAVFETMRAADIAGTLTALPAKRRHEVVDALDDERLADVFEELSETDQRALLRHLSRERAADVLEAMAPDDAADLLGELPDPEATVLLELMEPEESEPVRRLLRYSSDTAGGLMTPEPVILRPDATVAEALARIRNPDIPPALASMVFVCRPPTGTPTGRYLGCAHAQRLLREAPFELVAGVLDKELETLAPDERLAGIARYFAAYNLVAGPVVDTAGHLLGAVTVDDVLDHLLPANWRDRFADEHDNPADQATVRMAPTEVADA</sequence>
<feature type="region of interest" description="Disordered" evidence="2">
    <location>
        <begin position="411"/>
        <end position="432"/>
    </location>
</feature>
<dbReference type="InterPro" id="IPR046342">
    <property type="entry name" value="CBS_dom_sf"/>
</dbReference>
<dbReference type="PANTHER" id="PTHR43773">
    <property type="entry name" value="MAGNESIUM TRANSPORTER MGTE"/>
    <property type="match status" value="1"/>
</dbReference>
<dbReference type="SMART" id="SM00924">
    <property type="entry name" value="MgtE_N"/>
    <property type="match status" value="1"/>
</dbReference>
<dbReference type="InterPro" id="IPR011033">
    <property type="entry name" value="PRC_barrel-like_sf"/>
</dbReference>
<dbReference type="InterPro" id="IPR038076">
    <property type="entry name" value="MgtE_N_sf"/>
</dbReference>
<dbReference type="Pfam" id="PF26205">
    <property type="entry name" value="SH3_actinomycetes"/>
    <property type="match status" value="1"/>
</dbReference>
<evidence type="ECO:0000313" key="4">
    <source>
        <dbReference type="EMBL" id="MDT0351780.1"/>
    </source>
</evidence>
<dbReference type="Pfam" id="PF00571">
    <property type="entry name" value="CBS"/>
    <property type="match status" value="2"/>
</dbReference>
<dbReference type="InterPro" id="IPR006669">
    <property type="entry name" value="MgtE_transporter"/>
</dbReference>
<dbReference type="Gene3D" id="1.25.60.10">
    <property type="entry name" value="MgtE N-terminal domain-like"/>
    <property type="match status" value="1"/>
</dbReference>
<dbReference type="RefSeq" id="WP_311558220.1">
    <property type="nucleotide sequence ID" value="NZ_JAVREJ010000014.1"/>
</dbReference>
<organism evidence="4 5">
    <name type="scientific">Pseudonocardia charpentierae</name>
    <dbReference type="NCBI Taxonomy" id="3075545"/>
    <lineage>
        <taxon>Bacteria</taxon>
        <taxon>Bacillati</taxon>
        <taxon>Actinomycetota</taxon>
        <taxon>Actinomycetes</taxon>
        <taxon>Pseudonocardiales</taxon>
        <taxon>Pseudonocardiaceae</taxon>
        <taxon>Pseudonocardia</taxon>
    </lineage>
</organism>